<evidence type="ECO:0000256" key="5">
    <source>
        <dbReference type="ARBA" id="ARBA00022833"/>
    </source>
</evidence>
<evidence type="ECO:0000256" key="2">
    <source>
        <dbReference type="ARBA" id="ARBA00022670"/>
    </source>
</evidence>
<comment type="caution">
    <text evidence="10">The sequence shown here is derived from an EMBL/GenBank/DDBJ whole genome shotgun (WGS) entry which is preliminary data.</text>
</comment>
<gene>
    <name evidence="10" type="ORF">GCM10007852_29410</name>
</gene>
<dbReference type="PANTHER" id="PTHR43690:SF18">
    <property type="entry name" value="INSULIN-DEGRADING ENZYME-RELATED"/>
    <property type="match status" value="1"/>
</dbReference>
<evidence type="ECO:0000256" key="4">
    <source>
        <dbReference type="ARBA" id="ARBA00022801"/>
    </source>
</evidence>
<dbReference type="InterPro" id="IPR032632">
    <property type="entry name" value="Peptidase_M16_M"/>
</dbReference>
<dbReference type="EMBL" id="BSOT01000007">
    <property type="protein sequence ID" value="GLR72033.1"/>
    <property type="molecule type" value="Genomic_DNA"/>
</dbReference>
<reference evidence="10" key="1">
    <citation type="journal article" date="2014" name="Int. J. Syst. Evol. Microbiol.">
        <title>Complete genome sequence of Corynebacterium casei LMG S-19264T (=DSM 44701T), isolated from a smear-ripened cheese.</title>
        <authorList>
            <consortium name="US DOE Joint Genome Institute (JGI-PGF)"/>
            <person name="Walter F."/>
            <person name="Albersmeier A."/>
            <person name="Kalinowski J."/>
            <person name="Ruckert C."/>
        </authorList>
    </citation>
    <scope>NUCLEOTIDE SEQUENCE</scope>
    <source>
        <strain evidence="10">NBRC 110023</strain>
    </source>
</reference>
<dbReference type="Proteomes" id="UP001156601">
    <property type="component" value="Unassembled WGS sequence"/>
</dbReference>
<organism evidence="10 11">
    <name type="scientific">Agaribacter marinus</name>
    <dbReference type="NCBI Taxonomy" id="1431249"/>
    <lineage>
        <taxon>Bacteria</taxon>
        <taxon>Pseudomonadati</taxon>
        <taxon>Pseudomonadota</taxon>
        <taxon>Gammaproteobacteria</taxon>
        <taxon>Alteromonadales</taxon>
        <taxon>Alteromonadaceae</taxon>
        <taxon>Agaribacter</taxon>
    </lineage>
</organism>
<evidence type="ECO:0000256" key="1">
    <source>
        <dbReference type="ARBA" id="ARBA00007261"/>
    </source>
</evidence>
<accession>A0AA37WJB2</accession>
<keyword evidence="4" id="KW-0378">Hydrolase</keyword>
<dbReference type="SUPFAM" id="SSF63411">
    <property type="entry name" value="LuxS/MPP-like metallohydrolase"/>
    <property type="match status" value="4"/>
</dbReference>
<sequence>MTNNDKTTIYTNELQNSLRIAAEKQHNNDYSIISFSVRSGRYYEKEQCFGFTHLLEHLIFSPNEKYPEVGFLQKYVEQRGGQVNAWTHSLTTNFHLQCPHEHFIDCVSILIDKIVNPLFTVEEITREINAIDAEFSLKKRDEQRRILSVQQTQTNPNHPFSRFTVGNRLTFCQVDVETLIQQLRKFHSTHFCADNIAVGITLPNNVFQDVLPKIESILTSHIRANASIDTPCLPSIIDKEAQGKLIFVEPVVRSQALILSFIVEKIGNDELDNLALTMLQQLLDSKQQYGLTDTLKRICDVEQLIVTGGLEDNTIEEIQIKMSVSKPQISDELIARIKFVTRQYLEFLQSTDIESWRFREKQKQLVLAQHFGKTQSMMDATIDMAERLNTVCANTDLSEALRLDDDLVKQRLNGLISTLSDLSPTTYVFTTLDIYSDCTDFYDVNYSISSPKPIELDDKYTFKLPEQNQYMPTSLRVFPFNPEDLSVEHWEEPGMKFKFMQFIENSKPLGDIYISISCQSMFGSAENVLVKKVWLEALQTKLSRTFYLSEFAGLYYRVYGHQHGICIHTSGFTEKQILLVLDLINLTTAFKFSQQEFERSKFLIKRKLNKNLLQKPVNRLISILTNRVHPNVLEPLILLDGIEKLSFKTATKHQQLYFSKTHIESLMVGNWTKKMAESVKQHLDSRMIIDTKWKKPKITANLIHKSIVTHATSTSTADNAFVLYQQIVMGENGNSAEKEVAIALMLECLLSPIFFVEMRNIRQLGYSVGVGYKPINQQAGLVFYTQAPNTSPDVIYHNVKEVIAEVIESFSELIENLAHVKYQVIQQVSETPRTASDFARYIWLHYEQVDPLEYTHKMQEAINKVSEEDILNVLESILDGANSQIRLMSHPMTHHVETEIKQTC</sequence>
<keyword evidence="5" id="KW-0862">Zinc</keyword>
<dbReference type="InterPro" id="IPR054734">
    <property type="entry name" value="PqqF-like_C_4"/>
</dbReference>
<keyword evidence="11" id="KW-1185">Reference proteome</keyword>
<evidence type="ECO:0000313" key="10">
    <source>
        <dbReference type="EMBL" id="GLR72033.1"/>
    </source>
</evidence>
<feature type="domain" description="Coenzyme PQQ synthesis protein F-like C-terminal lobe" evidence="9">
    <location>
        <begin position="746"/>
        <end position="843"/>
    </location>
</feature>
<evidence type="ECO:0000256" key="6">
    <source>
        <dbReference type="ARBA" id="ARBA00023049"/>
    </source>
</evidence>
<dbReference type="AlphaFoldDB" id="A0AA37WJB2"/>
<feature type="domain" description="Peptidase M16 N-terminal" evidence="7">
    <location>
        <begin position="19"/>
        <end position="135"/>
    </location>
</feature>
<dbReference type="InterPro" id="IPR011765">
    <property type="entry name" value="Pept_M16_N"/>
</dbReference>
<reference evidence="10" key="2">
    <citation type="submission" date="2023-01" db="EMBL/GenBank/DDBJ databases">
        <title>Draft genome sequence of Agaribacter marinus strain NBRC 110023.</title>
        <authorList>
            <person name="Sun Q."/>
            <person name="Mori K."/>
        </authorList>
    </citation>
    <scope>NUCLEOTIDE SEQUENCE</scope>
    <source>
        <strain evidence="10">NBRC 110023</strain>
    </source>
</reference>
<evidence type="ECO:0000259" key="9">
    <source>
        <dbReference type="Pfam" id="PF22456"/>
    </source>
</evidence>
<dbReference type="InterPro" id="IPR050626">
    <property type="entry name" value="Peptidase_M16"/>
</dbReference>
<dbReference type="Pfam" id="PF00675">
    <property type="entry name" value="Peptidase_M16"/>
    <property type="match status" value="1"/>
</dbReference>
<dbReference type="GO" id="GO:0046872">
    <property type="term" value="F:metal ion binding"/>
    <property type="evidence" value="ECO:0007669"/>
    <property type="project" value="UniProtKB-KW"/>
</dbReference>
<evidence type="ECO:0000313" key="11">
    <source>
        <dbReference type="Proteomes" id="UP001156601"/>
    </source>
</evidence>
<keyword evidence="6" id="KW-0482">Metalloprotease</keyword>
<dbReference type="Gene3D" id="3.30.830.10">
    <property type="entry name" value="Metalloenzyme, LuxS/M16 peptidase-like"/>
    <property type="match status" value="4"/>
</dbReference>
<keyword evidence="2" id="KW-0645">Protease</keyword>
<comment type="similarity">
    <text evidence="1">Belongs to the peptidase M16 family.</text>
</comment>
<evidence type="ECO:0000259" key="8">
    <source>
        <dbReference type="Pfam" id="PF16187"/>
    </source>
</evidence>
<dbReference type="RefSeq" id="WP_284218394.1">
    <property type="nucleotide sequence ID" value="NZ_BSOT01000007.1"/>
</dbReference>
<dbReference type="Pfam" id="PF22456">
    <property type="entry name" value="PqqF-like_C_4"/>
    <property type="match status" value="1"/>
</dbReference>
<dbReference type="InterPro" id="IPR011249">
    <property type="entry name" value="Metalloenz_LuxS/M16"/>
</dbReference>
<protein>
    <submittedName>
        <fullName evidence="10">Peptidase M16</fullName>
    </submittedName>
</protein>
<evidence type="ECO:0000256" key="3">
    <source>
        <dbReference type="ARBA" id="ARBA00022723"/>
    </source>
</evidence>
<name>A0AA37WJB2_9ALTE</name>
<keyword evidence="3" id="KW-0479">Metal-binding</keyword>
<dbReference type="Pfam" id="PF16187">
    <property type="entry name" value="Peptidase_M16_M"/>
    <property type="match status" value="1"/>
</dbReference>
<proteinExistence type="inferred from homology"/>
<dbReference type="PANTHER" id="PTHR43690">
    <property type="entry name" value="NARDILYSIN"/>
    <property type="match status" value="1"/>
</dbReference>
<feature type="domain" description="Peptidase M16 middle/third" evidence="8">
    <location>
        <begin position="371"/>
        <end position="628"/>
    </location>
</feature>
<evidence type="ECO:0000259" key="7">
    <source>
        <dbReference type="Pfam" id="PF00675"/>
    </source>
</evidence>
<dbReference type="GO" id="GO:0004222">
    <property type="term" value="F:metalloendopeptidase activity"/>
    <property type="evidence" value="ECO:0007669"/>
    <property type="project" value="TreeGrafter"/>
</dbReference>
<dbReference type="GO" id="GO:0006508">
    <property type="term" value="P:proteolysis"/>
    <property type="evidence" value="ECO:0007669"/>
    <property type="project" value="UniProtKB-KW"/>
</dbReference>